<dbReference type="AlphaFoldDB" id="A0AAQ1MD97"/>
<dbReference type="EMBL" id="FQVY01000002">
    <property type="protein sequence ID" value="SHG10120.1"/>
    <property type="molecule type" value="Genomic_DNA"/>
</dbReference>
<dbReference type="EMBL" id="WWVX01000002">
    <property type="protein sequence ID" value="MZL68998.1"/>
    <property type="molecule type" value="Genomic_DNA"/>
</dbReference>
<accession>A0AAQ1MD97</accession>
<dbReference type="Proteomes" id="UP000474718">
    <property type="component" value="Unassembled WGS sequence"/>
</dbReference>
<protein>
    <submittedName>
        <fullName evidence="2">Glycine radical enzyme, YjjI family</fullName>
    </submittedName>
    <submittedName>
        <fullName evidence="1">YjjI family glycine radical enzyme</fullName>
    </submittedName>
</protein>
<dbReference type="Pfam" id="PF11230">
    <property type="entry name" value="YjjI-like"/>
    <property type="match status" value="1"/>
</dbReference>
<sequence>MEENAKYRQFQEAVLRVVSDPHLTHEQAMMQLSRLAESYTEGFPMPEGFLELQDELNEMSAMGEGFVPYVPRYILPDYDKLMREGCQFLRLDPPTNLREAINTLEIFYHHVPSTTHFPVFIGKLDRLLDPFIEDEAEAKVLIKDFMRFIDRTISDSFCHGDLGPEATTAGRLILEAERELQDSTPNITLLYDPDKTPDDFACLCVQAALDCAKPSFANHKMFSADLGENEYGIASCYNGLLLGGGSYTLARLLLNNIAFHSEGKEDFFQNRLPRAIDVQCAIMDAKIDFLVNKSAFFRSNFLVTEGFVHPDRFTGMFGMVGMCECVNDLLKKEGVAGRYGHDEVANALGDEIMAFIDQRVKAHHNPYCPQTGGRFLLHAQVGVDSDSQCSPGVRIAIGDEPELYDHLRHCGRYEKYFVSGAGDIFPFESTAARNPESVLDVIKGGFAAGMRYFSTYSSDSDVIRITGYLVKRSDMEKYDSGKAVQHDTVALGANSMRLRHFDDRKLRSLC</sequence>
<organism evidence="2 3">
    <name type="scientific">Bittarella massiliensis</name>
    <name type="common">ex Durand et al. 2017</name>
    <dbReference type="NCBI Taxonomy" id="1720313"/>
    <lineage>
        <taxon>Bacteria</taxon>
        <taxon>Bacillati</taxon>
        <taxon>Bacillota</taxon>
        <taxon>Clostridia</taxon>
        <taxon>Eubacteriales</taxon>
        <taxon>Oscillospiraceae</taxon>
        <taxon>Bittarella (ex Durand et al. 2017)</taxon>
    </lineage>
</organism>
<dbReference type="Proteomes" id="UP000184089">
    <property type="component" value="Unassembled WGS sequence"/>
</dbReference>
<evidence type="ECO:0000313" key="2">
    <source>
        <dbReference type="EMBL" id="SHG10120.1"/>
    </source>
</evidence>
<keyword evidence="4" id="KW-1185">Reference proteome</keyword>
<proteinExistence type="predicted"/>
<evidence type="ECO:0000313" key="3">
    <source>
        <dbReference type="Proteomes" id="UP000184089"/>
    </source>
</evidence>
<reference evidence="3" key="2">
    <citation type="submission" date="2016-11" db="EMBL/GenBank/DDBJ databases">
        <authorList>
            <person name="Jaros S."/>
            <person name="Januszkiewicz K."/>
            <person name="Wedrychowicz H."/>
        </authorList>
    </citation>
    <scope>NUCLEOTIDE SEQUENCE [LARGE SCALE GENOMIC DNA]</scope>
    <source>
        <strain evidence="3">DSM 4029</strain>
    </source>
</reference>
<evidence type="ECO:0000313" key="1">
    <source>
        <dbReference type="EMBL" id="MZL68998.1"/>
    </source>
</evidence>
<evidence type="ECO:0000313" key="4">
    <source>
        <dbReference type="Proteomes" id="UP000474718"/>
    </source>
</evidence>
<dbReference type="NCBIfam" id="TIGR04040">
    <property type="entry name" value="glycyl_YjjI"/>
    <property type="match status" value="1"/>
</dbReference>
<dbReference type="RefSeq" id="WP_143161598.1">
    <property type="nucleotide sequence ID" value="NZ_FQVY01000002.1"/>
</dbReference>
<dbReference type="Gene3D" id="3.20.70.20">
    <property type="match status" value="1"/>
</dbReference>
<comment type="caution">
    <text evidence="2">The sequence shown here is derived from an EMBL/GenBank/DDBJ whole genome shotgun (WGS) entry which is preliminary data.</text>
</comment>
<gene>
    <name evidence="1" type="primary">yjjI</name>
    <name evidence="1" type="ORF">GT747_04320</name>
    <name evidence="2" type="ORF">SAMN05444424_1473</name>
</gene>
<name>A0AAQ1MD97_9FIRM</name>
<dbReference type="SUPFAM" id="SSF51998">
    <property type="entry name" value="PFL-like glycyl radical enzymes"/>
    <property type="match status" value="1"/>
</dbReference>
<reference evidence="2" key="1">
    <citation type="submission" date="2016-11" db="EMBL/GenBank/DDBJ databases">
        <authorList>
            <person name="Varghese N."/>
            <person name="Submissions S."/>
        </authorList>
    </citation>
    <scope>NUCLEOTIDE SEQUENCE</scope>
    <source>
        <strain evidence="2">DSM 4029</strain>
    </source>
</reference>
<reference evidence="1 4" key="3">
    <citation type="journal article" date="2019" name="Nat. Med.">
        <title>A library of human gut bacterial isolates paired with longitudinal multiomics data enables mechanistic microbiome research.</title>
        <authorList>
            <person name="Poyet M."/>
            <person name="Groussin M."/>
            <person name="Gibbons S.M."/>
            <person name="Avila-Pacheco J."/>
            <person name="Jiang X."/>
            <person name="Kearney S.M."/>
            <person name="Perrotta A.R."/>
            <person name="Berdy B."/>
            <person name="Zhao S."/>
            <person name="Lieberman T.D."/>
            <person name="Swanson P.K."/>
            <person name="Smith M."/>
            <person name="Roesemann S."/>
            <person name="Alexander J.E."/>
            <person name="Rich S.A."/>
            <person name="Livny J."/>
            <person name="Vlamakis H."/>
            <person name="Clish C."/>
            <person name="Bullock K."/>
            <person name="Deik A."/>
            <person name="Scott J."/>
            <person name="Pierce K.A."/>
            <person name="Xavier R.J."/>
            <person name="Alm E.J."/>
        </authorList>
    </citation>
    <scope>NUCLEOTIDE SEQUENCE [LARGE SCALE GENOMIC DNA]</scope>
    <source>
        <strain evidence="1 4">BIOML-A2</strain>
    </source>
</reference>
<dbReference type="InterPro" id="IPR016905">
    <property type="entry name" value="Glycyl_radical_YjjI-like"/>
</dbReference>